<comment type="subcellular location">
    <subcellularLocation>
        <location evidence="1">Endomembrane system</location>
        <topology evidence="1">Multi-pass membrane protein</topology>
    </subcellularLocation>
</comment>
<keyword evidence="2 5" id="KW-0812">Transmembrane</keyword>
<evidence type="ECO:0000256" key="1">
    <source>
        <dbReference type="ARBA" id="ARBA00004127"/>
    </source>
</evidence>
<evidence type="ECO:0000256" key="3">
    <source>
        <dbReference type="ARBA" id="ARBA00022989"/>
    </source>
</evidence>
<dbReference type="EMBL" id="DSFC01000229">
    <property type="protein sequence ID" value="HEV09535.1"/>
    <property type="molecule type" value="Genomic_DNA"/>
</dbReference>
<evidence type="ECO:0000256" key="2">
    <source>
        <dbReference type="ARBA" id="ARBA00022692"/>
    </source>
</evidence>
<feature type="domain" description="DUF202" evidence="6">
    <location>
        <begin position="13"/>
        <end position="92"/>
    </location>
</feature>
<organism evidence="7">
    <name type="scientific">Sulfurihydrogenibium azorense</name>
    <dbReference type="NCBI Taxonomy" id="309806"/>
    <lineage>
        <taxon>Bacteria</taxon>
        <taxon>Pseudomonadati</taxon>
        <taxon>Aquificota</taxon>
        <taxon>Aquificia</taxon>
        <taxon>Aquificales</taxon>
        <taxon>Hydrogenothermaceae</taxon>
        <taxon>Sulfurihydrogenibium</taxon>
    </lineage>
</organism>
<feature type="transmembrane region" description="Helical" evidence="5">
    <location>
        <begin position="108"/>
        <end position="128"/>
    </location>
</feature>
<dbReference type="AlphaFoldDB" id="A0A831YB71"/>
<dbReference type="GO" id="GO:0012505">
    <property type="term" value="C:endomembrane system"/>
    <property type="evidence" value="ECO:0007669"/>
    <property type="project" value="UniProtKB-SubCell"/>
</dbReference>
<name>A0A831YB71_9AQUI</name>
<protein>
    <submittedName>
        <fullName evidence="7">DUF202 domain-containing protein</fullName>
    </submittedName>
</protein>
<evidence type="ECO:0000259" key="6">
    <source>
        <dbReference type="Pfam" id="PF02656"/>
    </source>
</evidence>
<evidence type="ECO:0000256" key="5">
    <source>
        <dbReference type="SAM" id="Phobius"/>
    </source>
</evidence>
<feature type="transmembrane region" description="Helical" evidence="5">
    <location>
        <begin position="21"/>
        <end position="39"/>
    </location>
</feature>
<proteinExistence type="predicted"/>
<evidence type="ECO:0000256" key="4">
    <source>
        <dbReference type="ARBA" id="ARBA00023136"/>
    </source>
</evidence>
<dbReference type="Proteomes" id="UP000885621">
    <property type="component" value="Unassembled WGS sequence"/>
</dbReference>
<comment type="caution">
    <text evidence="7">The sequence shown here is derived from an EMBL/GenBank/DDBJ whole genome shotgun (WGS) entry which is preliminary data.</text>
</comment>
<feature type="transmembrane region" description="Helical" evidence="5">
    <location>
        <begin position="67"/>
        <end position="88"/>
    </location>
</feature>
<dbReference type="InterPro" id="IPR003807">
    <property type="entry name" value="DUF202"/>
</dbReference>
<reference evidence="7" key="1">
    <citation type="journal article" date="2020" name="mSystems">
        <title>Genome- and Community-Level Interaction Insights into Carbon Utilization and Element Cycling Functions of Hydrothermarchaeota in Hydrothermal Sediment.</title>
        <authorList>
            <person name="Zhou Z."/>
            <person name="Liu Y."/>
            <person name="Xu W."/>
            <person name="Pan J."/>
            <person name="Luo Z.H."/>
            <person name="Li M."/>
        </authorList>
    </citation>
    <scope>NUCLEOTIDE SEQUENCE [LARGE SCALE GENOMIC DNA]</scope>
    <source>
        <strain evidence="7">SpSt-1257</strain>
    </source>
</reference>
<keyword evidence="4 5" id="KW-0472">Membrane</keyword>
<evidence type="ECO:0000313" key="7">
    <source>
        <dbReference type="EMBL" id="HEV09535.1"/>
    </source>
</evidence>
<sequence>MKDNEKEFEIDPRFLMAVERSTTALLGLSISLIVLGFVVEKFELFLHLLTYELKDKPINNLFKNIEFYKYLGMFIIGIGIATAFYSYYYYIKWVENLKNRTIETDKKIYLYLSVVVAIIGLIMLLSMLSL</sequence>
<gene>
    <name evidence="7" type="ORF">ENO34_03955</name>
</gene>
<keyword evidence="3 5" id="KW-1133">Transmembrane helix</keyword>
<dbReference type="Pfam" id="PF02656">
    <property type="entry name" value="DUF202"/>
    <property type="match status" value="1"/>
</dbReference>
<accession>A0A831YB71</accession>